<comment type="caution">
    <text evidence="7">The sequence shown here is derived from an EMBL/GenBank/DDBJ whole genome shotgun (WGS) entry which is preliminary data.</text>
</comment>
<dbReference type="SUPFAM" id="SSF102114">
    <property type="entry name" value="Radical SAM enzymes"/>
    <property type="match status" value="1"/>
</dbReference>
<organism evidence="7 8">
    <name type="scientific">Vibrio amylolyticus</name>
    <dbReference type="NCBI Taxonomy" id="2847292"/>
    <lineage>
        <taxon>Bacteria</taxon>
        <taxon>Pseudomonadati</taxon>
        <taxon>Pseudomonadota</taxon>
        <taxon>Gammaproteobacteria</taxon>
        <taxon>Vibrionales</taxon>
        <taxon>Vibrionaceae</taxon>
        <taxon>Vibrio</taxon>
    </lineage>
</organism>
<evidence type="ECO:0000313" key="7">
    <source>
        <dbReference type="EMBL" id="MCK6264193.1"/>
    </source>
</evidence>
<evidence type="ECO:0000256" key="4">
    <source>
        <dbReference type="ARBA" id="ARBA00023004"/>
    </source>
</evidence>
<dbReference type="InterPro" id="IPR034505">
    <property type="entry name" value="Coproporphyrinogen-III_oxidase"/>
</dbReference>
<keyword evidence="4" id="KW-0408">Iron</keyword>
<dbReference type="SMART" id="SM00729">
    <property type="entry name" value="Elp3"/>
    <property type="match status" value="1"/>
</dbReference>
<dbReference type="RefSeq" id="WP_248009264.1">
    <property type="nucleotide sequence ID" value="NZ_JAJHVV010000007.1"/>
</dbReference>
<dbReference type="InterPro" id="IPR007197">
    <property type="entry name" value="rSAM"/>
</dbReference>
<keyword evidence="7" id="KW-0808">Transferase</keyword>
<feature type="domain" description="Radical SAM core" evidence="6">
    <location>
        <begin position="57"/>
        <end position="299"/>
    </location>
</feature>
<proteinExistence type="predicted"/>
<keyword evidence="8" id="KW-1185">Reference proteome</keyword>
<dbReference type="PROSITE" id="PS51918">
    <property type="entry name" value="RADICAL_SAM"/>
    <property type="match status" value="1"/>
</dbReference>
<evidence type="ECO:0000256" key="1">
    <source>
        <dbReference type="ARBA" id="ARBA00001966"/>
    </source>
</evidence>
<keyword evidence="2" id="KW-0949">S-adenosyl-L-methionine</keyword>
<dbReference type="SFLD" id="SFLDS00029">
    <property type="entry name" value="Radical_SAM"/>
    <property type="match status" value="1"/>
</dbReference>
<sequence length="461" mass="51266">MFSINTSDTDLVGLSTPDPLRYAFSRKKGAHAGGHMSAIAPERVQEELKGALRFASTNIGAARCLYIHIPFCRVRCTYCNFFQYASSKTLMSQYFDALVKEIRWKSSFAWSQSAPFQAVYVGGGTPTDLSSEQLKVLGQMIRSSFPLTADCEITLEGRVNRFDTQKFESALEGGFNRFSFGVQSFDNTVRLAAKRLDKSDYVMDRLQSMVRYNAAPIVIDLLYGLPHQNLENWQHDLESYLESGVDGVDLYQLIEMKGLPMERAVEQGKLPMPADTAMKATMFQMGVEFMAKHHQRRLSVNHWASGNRERSIYNSLAKTTAEVLPIGAGAGGNINGFAMMQSRDMDTYIHAINQEQFPTMGLMQVAKDAALTSAIKSAFDRGVLSRSRLDKVAGYSLFEALKPLFEAWQSNGLVDVDNHYVQLTLAGQFWSVTLAQNAIQIIQENSKSALSTQVIIDAAVA</sequence>
<dbReference type="Pfam" id="PF04055">
    <property type="entry name" value="Radical_SAM"/>
    <property type="match status" value="1"/>
</dbReference>
<keyword evidence="5" id="KW-0411">Iron-sulfur</keyword>
<dbReference type="InterPro" id="IPR058240">
    <property type="entry name" value="rSAM_sf"/>
</dbReference>
<dbReference type="PANTHER" id="PTHR13932:SF9">
    <property type="entry name" value="COPROPORPHYRINOGEN III OXIDASE"/>
    <property type="match status" value="1"/>
</dbReference>
<dbReference type="AlphaFoldDB" id="A0A9X1XM26"/>
<dbReference type="GO" id="GO:0051539">
    <property type="term" value="F:4 iron, 4 sulfur cluster binding"/>
    <property type="evidence" value="ECO:0007669"/>
    <property type="project" value="TreeGrafter"/>
</dbReference>
<evidence type="ECO:0000256" key="3">
    <source>
        <dbReference type="ARBA" id="ARBA00022723"/>
    </source>
</evidence>
<name>A0A9X1XM26_9VIBR</name>
<evidence type="ECO:0000256" key="2">
    <source>
        <dbReference type="ARBA" id="ARBA00022691"/>
    </source>
</evidence>
<evidence type="ECO:0000256" key="5">
    <source>
        <dbReference type="ARBA" id="ARBA00023014"/>
    </source>
</evidence>
<comment type="cofactor">
    <cofactor evidence="1">
        <name>[4Fe-4S] cluster</name>
        <dbReference type="ChEBI" id="CHEBI:49883"/>
    </cofactor>
</comment>
<dbReference type="SFLD" id="SFLDF00311">
    <property type="entry name" value="heme_degradation_proteins_(Hut"/>
    <property type="match status" value="1"/>
</dbReference>
<dbReference type="GO" id="GO:0032259">
    <property type="term" value="P:methylation"/>
    <property type="evidence" value="ECO:0007669"/>
    <property type="project" value="UniProtKB-KW"/>
</dbReference>
<dbReference type="GO" id="GO:0008168">
    <property type="term" value="F:methyltransferase activity"/>
    <property type="evidence" value="ECO:0007669"/>
    <property type="project" value="UniProtKB-KW"/>
</dbReference>
<reference evidence="7" key="1">
    <citation type="submission" date="2021-11" db="EMBL/GenBank/DDBJ databases">
        <title>Vibrio ZSDE26 sp. nov. and Vibrio ZSDZ34 sp. nov., isolated from coastal seawater in Qingdao.</title>
        <authorList>
            <person name="Zhang P."/>
        </authorList>
    </citation>
    <scope>NUCLEOTIDE SEQUENCE</scope>
    <source>
        <strain evidence="7">ZSDE26</strain>
    </source>
</reference>
<keyword evidence="3" id="KW-0479">Metal-binding</keyword>
<keyword evidence="7" id="KW-0489">Methyltransferase</keyword>
<dbReference type="Gene3D" id="3.20.20.70">
    <property type="entry name" value="Aldolase class I"/>
    <property type="match status" value="1"/>
</dbReference>
<dbReference type="Proteomes" id="UP001139559">
    <property type="component" value="Unassembled WGS sequence"/>
</dbReference>
<dbReference type="InterPro" id="IPR026332">
    <property type="entry name" value="HutW"/>
</dbReference>
<evidence type="ECO:0000259" key="6">
    <source>
        <dbReference type="PROSITE" id="PS51918"/>
    </source>
</evidence>
<dbReference type="NCBIfam" id="TIGR04107">
    <property type="entry name" value="rSAM_HutW"/>
    <property type="match status" value="1"/>
</dbReference>
<dbReference type="InterPro" id="IPR013785">
    <property type="entry name" value="Aldolase_TIM"/>
</dbReference>
<accession>A0A9X1XM26</accession>
<protein>
    <submittedName>
        <fullName evidence="7">Heme anaerobic degradation radical SAM methyltransferase ChuW/HutW</fullName>
    </submittedName>
</protein>
<dbReference type="GO" id="GO:0005737">
    <property type="term" value="C:cytoplasm"/>
    <property type="evidence" value="ECO:0007669"/>
    <property type="project" value="TreeGrafter"/>
</dbReference>
<gene>
    <name evidence="7" type="primary">hutW</name>
    <name evidence="7" type="ORF">KP803_13010</name>
</gene>
<dbReference type="PANTHER" id="PTHR13932">
    <property type="entry name" value="COPROPORPHYRINIGEN III OXIDASE"/>
    <property type="match status" value="1"/>
</dbReference>
<dbReference type="GO" id="GO:0006779">
    <property type="term" value="P:porphyrin-containing compound biosynthetic process"/>
    <property type="evidence" value="ECO:0007669"/>
    <property type="project" value="TreeGrafter"/>
</dbReference>
<dbReference type="InterPro" id="IPR006638">
    <property type="entry name" value="Elp3/MiaA/NifB-like_rSAM"/>
</dbReference>
<dbReference type="SFLD" id="SFLDG01065">
    <property type="entry name" value="anaerobic_coproporphyrinogen-I"/>
    <property type="match status" value="1"/>
</dbReference>
<dbReference type="EMBL" id="JAJHVV010000007">
    <property type="protein sequence ID" value="MCK6264193.1"/>
    <property type="molecule type" value="Genomic_DNA"/>
</dbReference>
<dbReference type="GO" id="GO:0046872">
    <property type="term" value="F:metal ion binding"/>
    <property type="evidence" value="ECO:0007669"/>
    <property type="project" value="UniProtKB-KW"/>
</dbReference>
<evidence type="ECO:0000313" key="8">
    <source>
        <dbReference type="Proteomes" id="UP001139559"/>
    </source>
</evidence>